<name>A0ABS8SC40_DATST</name>
<sequence length="57" mass="6451">MVESPIVNLGNLGEPWKTRAEVFGTVWNEKNHIQVVKIYSRRNRVPPPCACLCSLAK</sequence>
<evidence type="ECO:0000313" key="1">
    <source>
        <dbReference type="EMBL" id="MCD7456347.1"/>
    </source>
</evidence>
<accession>A0ABS8SC40</accession>
<comment type="caution">
    <text evidence="1">The sequence shown here is derived from an EMBL/GenBank/DDBJ whole genome shotgun (WGS) entry which is preliminary data.</text>
</comment>
<keyword evidence="2" id="KW-1185">Reference proteome</keyword>
<organism evidence="1 2">
    <name type="scientific">Datura stramonium</name>
    <name type="common">Jimsonweed</name>
    <name type="synonym">Common thornapple</name>
    <dbReference type="NCBI Taxonomy" id="4076"/>
    <lineage>
        <taxon>Eukaryota</taxon>
        <taxon>Viridiplantae</taxon>
        <taxon>Streptophyta</taxon>
        <taxon>Embryophyta</taxon>
        <taxon>Tracheophyta</taxon>
        <taxon>Spermatophyta</taxon>
        <taxon>Magnoliopsida</taxon>
        <taxon>eudicotyledons</taxon>
        <taxon>Gunneridae</taxon>
        <taxon>Pentapetalae</taxon>
        <taxon>asterids</taxon>
        <taxon>lamiids</taxon>
        <taxon>Solanales</taxon>
        <taxon>Solanaceae</taxon>
        <taxon>Solanoideae</taxon>
        <taxon>Datureae</taxon>
        <taxon>Datura</taxon>
    </lineage>
</organism>
<dbReference type="Proteomes" id="UP000823775">
    <property type="component" value="Unassembled WGS sequence"/>
</dbReference>
<gene>
    <name evidence="1" type="ORF">HAX54_031389</name>
</gene>
<protein>
    <submittedName>
        <fullName evidence="1">Uncharacterized protein</fullName>
    </submittedName>
</protein>
<feature type="non-terminal residue" evidence="1">
    <location>
        <position position="57"/>
    </location>
</feature>
<dbReference type="EMBL" id="JACEIK010000398">
    <property type="protein sequence ID" value="MCD7456347.1"/>
    <property type="molecule type" value="Genomic_DNA"/>
</dbReference>
<reference evidence="1 2" key="1">
    <citation type="journal article" date="2021" name="BMC Genomics">
        <title>Datura genome reveals duplications of psychoactive alkaloid biosynthetic genes and high mutation rate following tissue culture.</title>
        <authorList>
            <person name="Rajewski A."/>
            <person name="Carter-House D."/>
            <person name="Stajich J."/>
            <person name="Litt A."/>
        </authorList>
    </citation>
    <scope>NUCLEOTIDE SEQUENCE [LARGE SCALE GENOMIC DNA]</scope>
    <source>
        <strain evidence="1">AR-01</strain>
    </source>
</reference>
<evidence type="ECO:0000313" key="2">
    <source>
        <dbReference type="Proteomes" id="UP000823775"/>
    </source>
</evidence>
<proteinExistence type="predicted"/>